<dbReference type="PANTHER" id="PTHR33064">
    <property type="entry name" value="POL PROTEIN"/>
    <property type="match status" value="1"/>
</dbReference>
<dbReference type="Pfam" id="PF00078">
    <property type="entry name" value="RVT_1"/>
    <property type="match status" value="1"/>
</dbReference>
<dbReference type="Proteomes" id="UP000094569">
    <property type="component" value="Unassembled WGS sequence"/>
</dbReference>
<dbReference type="PANTHER" id="PTHR33064:SF37">
    <property type="entry name" value="RIBONUCLEASE H"/>
    <property type="match status" value="1"/>
</dbReference>
<protein>
    <recommendedName>
        <fullName evidence="1">Reverse transcriptase domain-containing protein</fullName>
    </recommendedName>
</protein>
<gene>
    <name evidence="2" type="ORF">SI65_09711</name>
</gene>
<evidence type="ECO:0000259" key="1">
    <source>
        <dbReference type="PROSITE" id="PS50878"/>
    </source>
</evidence>
<dbReference type="VEuPathDB" id="FungiDB:SI65_09711"/>
<sequence length="98" mass="11178">MEPFQCFINDTLMDYLDEFVTAFVDDLLIYSKNAVEHELHVKKVLEQLRAAGLQASIKKCEFHVTQTKYLGFILTTDGIEVDPEKTAVIQNWAVPTTV</sequence>
<dbReference type="FunFam" id="3.30.70.270:FF:000003">
    <property type="entry name" value="Transposon Ty3-G Gag-Pol polyprotein"/>
    <property type="match status" value="1"/>
</dbReference>
<dbReference type="AlphaFoldDB" id="A0A1E3B216"/>
<dbReference type="PROSITE" id="PS50878">
    <property type="entry name" value="RT_POL"/>
    <property type="match status" value="1"/>
</dbReference>
<dbReference type="InterPro" id="IPR043502">
    <property type="entry name" value="DNA/RNA_pol_sf"/>
</dbReference>
<proteinExistence type="predicted"/>
<feature type="domain" description="Reverse transcriptase" evidence="1">
    <location>
        <begin position="1"/>
        <end position="74"/>
    </location>
</feature>
<keyword evidence="3" id="KW-1185">Reference proteome</keyword>
<evidence type="ECO:0000313" key="3">
    <source>
        <dbReference type="Proteomes" id="UP000094569"/>
    </source>
</evidence>
<reference evidence="2 3" key="1">
    <citation type="journal article" date="2016" name="BMC Genomics">
        <title>Comparative genomic and transcriptomic analyses of the Fuzhuan brick tea-fermentation fungus Aspergillus cristatus.</title>
        <authorList>
            <person name="Ge Y."/>
            <person name="Wang Y."/>
            <person name="Liu Y."/>
            <person name="Tan Y."/>
            <person name="Ren X."/>
            <person name="Zhang X."/>
            <person name="Hyde K.D."/>
            <person name="Liu Y."/>
            <person name="Liu Z."/>
        </authorList>
    </citation>
    <scope>NUCLEOTIDE SEQUENCE [LARGE SCALE GENOMIC DNA]</scope>
    <source>
        <strain evidence="2 3">GZAAS20.1005</strain>
    </source>
</reference>
<accession>A0A1E3B216</accession>
<dbReference type="InterPro" id="IPR000477">
    <property type="entry name" value="RT_dom"/>
</dbReference>
<name>A0A1E3B216_ASPCR</name>
<evidence type="ECO:0000313" key="2">
    <source>
        <dbReference type="EMBL" id="ODM14959.1"/>
    </source>
</evidence>
<comment type="caution">
    <text evidence="2">The sequence shown here is derived from an EMBL/GenBank/DDBJ whole genome shotgun (WGS) entry which is preliminary data.</text>
</comment>
<dbReference type="CDD" id="cd01647">
    <property type="entry name" value="RT_LTR"/>
    <property type="match status" value="1"/>
</dbReference>
<dbReference type="Gene3D" id="3.30.70.270">
    <property type="match status" value="1"/>
</dbReference>
<dbReference type="OrthoDB" id="4236307at2759"/>
<dbReference type="SUPFAM" id="SSF56672">
    <property type="entry name" value="DNA/RNA polymerases"/>
    <property type="match status" value="1"/>
</dbReference>
<dbReference type="STRING" id="573508.A0A1E3B216"/>
<dbReference type="InterPro" id="IPR051320">
    <property type="entry name" value="Viral_Replic_Matur_Polypro"/>
</dbReference>
<dbReference type="EMBL" id="JXNT01000020">
    <property type="protein sequence ID" value="ODM14959.1"/>
    <property type="molecule type" value="Genomic_DNA"/>
</dbReference>
<organism evidence="2 3">
    <name type="scientific">Aspergillus cristatus</name>
    <name type="common">Chinese Fuzhuan brick tea-fermentation fungus</name>
    <name type="synonym">Eurotium cristatum</name>
    <dbReference type="NCBI Taxonomy" id="573508"/>
    <lineage>
        <taxon>Eukaryota</taxon>
        <taxon>Fungi</taxon>
        <taxon>Dikarya</taxon>
        <taxon>Ascomycota</taxon>
        <taxon>Pezizomycotina</taxon>
        <taxon>Eurotiomycetes</taxon>
        <taxon>Eurotiomycetidae</taxon>
        <taxon>Eurotiales</taxon>
        <taxon>Aspergillaceae</taxon>
        <taxon>Aspergillus</taxon>
        <taxon>Aspergillus subgen. Aspergillus</taxon>
    </lineage>
</organism>
<dbReference type="InterPro" id="IPR043128">
    <property type="entry name" value="Rev_trsase/Diguanyl_cyclase"/>
</dbReference>